<evidence type="ECO:0000256" key="1">
    <source>
        <dbReference type="SAM" id="Coils"/>
    </source>
</evidence>
<evidence type="ECO:0000313" key="3">
    <source>
        <dbReference type="EMBL" id="KAL0904235.1"/>
    </source>
</evidence>
<sequence length="257" mass="28868">MQGRTFRDSQEKKLTSITFPHLHLRKGQEYIRESNSNSGIETEGRAEKKVEVLEWEIGQMKSKISDLQTQVSDLKKDISTTVLSSRIGIYNILIGNKDGCSLATVKVIVVRLRSLDDFPFRSDLTHDKFDLKFSILEEMLKKVLEGQTKKLSSKKGDRQRAHVERREGLGMSAGVLNLKEEGLTLKGRDLIMIEEVLNLKREGLNMIEEMLNLKGEEERAEEEGEGGDSGGGGSSGFPTIVLEENEEKSLRKKKASS</sequence>
<organism evidence="3 4">
    <name type="scientific">Dendrobium thyrsiflorum</name>
    <name type="common">Pinecone-like raceme dendrobium</name>
    <name type="synonym">Orchid</name>
    <dbReference type="NCBI Taxonomy" id="117978"/>
    <lineage>
        <taxon>Eukaryota</taxon>
        <taxon>Viridiplantae</taxon>
        <taxon>Streptophyta</taxon>
        <taxon>Embryophyta</taxon>
        <taxon>Tracheophyta</taxon>
        <taxon>Spermatophyta</taxon>
        <taxon>Magnoliopsida</taxon>
        <taxon>Liliopsida</taxon>
        <taxon>Asparagales</taxon>
        <taxon>Orchidaceae</taxon>
        <taxon>Epidendroideae</taxon>
        <taxon>Malaxideae</taxon>
        <taxon>Dendrobiinae</taxon>
        <taxon>Dendrobium</taxon>
    </lineage>
</organism>
<name>A0ABD0TX10_DENTH</name>
<reference evidence="3 4" key="1">
    <citation type="journal article" date="2024" name="Plant Biotechnol. J.">
        <title>Dendrobium thyrsiflorum genome and its molecular insights into genes involved in important horticultural traits.</title>
        <authorList>
            <person name="Chen B."/>
            <person name="Wang J.Y."/>
            <person name="Zheng P.J."/>
            <person name="Li K.L."/>
            <person name="Liang Y.M."/>
            <person name="Chen X.F."/>
            <person name="Zhang C."/>
            <person name="Zhao X."/>
            <person name="He X."/>
            <person name="Zhang G.Q."/>
            <person name="Liu Z.J."/>
            <person name="Xu Q."/>
        </authorList>
    </citation>
    <scope>NUCLEOTIDE SEQUENCE [LARGE SCALE GENOMIC DNA]</scope>
    <source>
        <strain evidence="3">GZMU011</strain>
    </source>
</reference>
<dbReference type="AlphaFoldDB" id="A0ABD0TX10"/>
<evidence type="ECO:0000313" key="4">
    <source>
        <dbReference type="Proteomes" id="UP001552299"/>
    </source>
</evidence>
<dbReference type="EMBL" id="JANQDX010000019">
    <property type="protein sequence ID" value="KAL0904235.1"/>
    <property type="molecule type" value="Genomic_DNA"/>
</dbReference>
<comment type="caution">
    <text evidence="3">The sequence shown here is derived from an EMBL/GenBank/DDBJ whole genome shotgun (WGS) entry which is preliminary data.</text>
</comment>
<gene>
    <name evidence="3" type="ORF">M5K25_026318</name>
</gene>
<accession>A0ABD0TX10</accession>
<proteinExistence type="predicted"/>
<feature type="coiled-coil region" evidence="1">
    <location>
        <begin position="50"/>
        <end position="77"/>
    </location>
</feature>
<dbReference type="Proteomes" id="UP001552299">
    <property type="component" value="Unassembled WGS sequence"/>
</dbReference>
<protein>
    <submittedName>
        <fullName evidence="3">Uncharacterized protein</fullName>
    </submittedName>
</protein>
<feature type="region of interest" description="Disordered" evidence="2">
    <location>
        <begin position="214"/>
        <end position="257"/>
    </location>
</feature>
<evidence type="ECO:0000256" key="2">
    <source>
        <dbReference type="SAM" id="MobiDB-lite"/>
    </source>
</evidence>
<keyword evidence="1" id="KW-0175">Coiled coil</keyword>
<keyword evidence="4" id="KW-1185">Reference proteome</keyword>